<dbReference type="AlphaFoldDB" id="A0A4R0Q2Z3"/>
<evidence type="ECO:0000313" key="2">
    <source>
        <dbReference type="EMBL" id="TCD27790.1"/>
    </source>
</evidence>
<dbReference type="Pfam" id="PF08534">
    <property type="entry name" value="Redoxin"/>
    <property type="match status" value="1"/>
</dbReference>
<dbReference type="PANTHER" id="PTHR42852">
    <property type="entry name" value="THIOL:DISULFIDE INTERCHANGE PROTEIN DSBE"/>
    <property type="match status" value="1"/>
</dbReference>
<dbReference type="Gene3D" id="3.40.30.10">
    <property type="entry name" value="Glutaredoxin"/>
    <property type="match status" value="1"/>
</dbReference>
<gene>
    <name evidence="2" type="ORF">EZ456_07530</name>
</gene>
<protein>
    <submittedName>
        <fullName evidence="2">Redoxin domain-containing protein</fullName>
    </submittedName>
</protein>
<dbReference type="PANTHER" id="PTHR42852:SF17">
    <property type="entry name" value="THIOREDOXIN-LIKE PROTEIN HI_1115"/>
    <property type="match status" value="1"/>
</dbReference>
<feature type="domain" description="Thioredoxin" evidence="1">
    <location>
        <begin position="28"/>
        <end position="167"/>
    </location>
</feature>
<accession>A0A4R0Q2Z3</accession>
<dbReference type="InterPro" id="IPR050553">
    <property type="entry name" value="Thioredoxin_ResA/DsbE_sf"/>
</dbReference>
<evidence type="ECO:0000313" key="3">
    <source>
        <dbReference type="Proteomes" id="UP000293925"/>
    </source>
</evidence>
<dbReference type="OrthoDB" id="9794348at2"/>
<dbReference type="PROSITE" id="PS51352">
    <property type="entry name" value="THIOREDOXIN_2"/>
    <property type="match status" value="1"/>
</dbReference>
<dbReference type="Proteomes" id="UP000293925">
    <property type="component" value="Unassembled WGS sequence"/>
</dbReference>
<sequence>MILSPRKISSRLTIFLILIAPISLFSQVKINSKAPEIIVTSWLTKNKSPLELKNKFIVLEFWATWCVPCIEALPHLNRLQNSFAGQSNLKFLSITDESLRKISSITGRFHFSSIILSDTTKATLNNFKINYLPTTILINDKGIVKWIGMPNDLSESLLNDFITDKLVVGNENVIDKSISSIIKTPNDSLRIKYTSVFYDEKTNDFFGMTDLNLFESKKSAQKIFKNVYNRLQIGVKIQNLFADLLETSLVNISLPDDIKNLYVSYCFKRDSLSSVDDGRRELLNRSLERLKLKIKTDTQLSKAYIIRVADSSKLKKSEASEKESQSNLSVSDDKKLISIHNANLKDLMNQVENLLGLNILLDFDSNKLYDITLRLDNFEELKKSLNYYGLSVSKEKRSFKKFFLEK</sequence>
<dbReference type="InterPro" id="IPR036249">
    <property type="entry name" value="Thioredoxin-like_sf"/>
</dbReference>
<dbReference type="InterPro" id="IPR017801">
    <property type="entry name" value="DUF3738"/>
</dbReference>
<comment type="caution">
    <text evidence="2">The sequence shown here is derived from an EMBL/GenBank/DDBJ whole genome shotgun (WGS) entry which is preliminary data.</text>
</comment>
<evidence type="ECO:0000259" key="1">
    <source>
        <dbReference type="PROSITE" id="PS51352"/>
    </source>
</evidence>
<dbReference type="EMBL" id="SJSO01000005">
    <property type="protein sequence ID" value="TCD27790.1"/>
    <property type="molecule type" value="Genomic_DNA"/>
</dbReference>
<dbReference type="Pfam" id="PF12543">
    <property type="entry name" value="DUF3738"/>
    <property type="match status" value="1"/>
</dbReference>
<dbReference type="SUPFAM" id="SSF52833">
    <property type="entry name" value="Thioredoxin-like"/>
    <property type="match status" value="1"/>
</dbReference>
<dbReference type="RefSeq" id="WP_131528825.1">
    <property type="nucleotide sequence ID" value="NZ_SJSO01000005.1"/>
</dbReference>
<proteinExistence type="predicted"/>
<reference evidence="2 3" key="1">
    <citation type="submission" date="2019-02" db="EMBL/GenBank/DDBJ databases">
        <title>Pedobacter sp. RP-3-21 sp. nov., isolated from Arctic soil.</title>
        <authorList>
            <person name="Dahal R.H."/>
        </authorList>
    </citation>
    <scope>NUCLEOTIDE SEQUENCE [LARGE SCALE GENOMIC DNA]</scope>
    <source>
        <strain evidence="2 3">RP-3-21</strain>
    </source>
</reference>
<organism evidence="2 3">
    <name type="scientific">Pedobacter psychrodurus</name>
    <dbReference type="NCBI Taxonomy" id="2530456"/>
    <lineage>
        <taxon>Bacteria</taxon>
        <taxon>Pseudomonadati</taxon>
        <taxon>Bacteroidota</taxon>
        <taxon>Sphingobacteriia</taxon>
        <taxon>Sphingobacteriales</taxon>
        <taxon>Sphingobacteriaceae</taxon>
        <taxon>Pedobacter</taxon>
    </lineage>
</organism>
<dbReference type="InterPro" id="IPR013740">
    <property type="entry name" value="Redoxin"/>
</dbReference>
<dbReference type="CDD" id="cd02966">
    <property type="entry name" value="TlpA_like_family"/>
    <property type="match status" value="1"/>
</dbReference>
<dbReference type="InterPro" id="IPR013766">
    <property type="entry name" value="Thioredoxin_domain"/>
</dbReference>
<dbReference type="GO" id="GO:0016491">
    <property type="term" value="F:oxidoreductase activity"/>
    <property type="evidence" value="ECO:0007669"/>
    <property type="project" value="InterPro"/>
</dbReference>
<keyword evidence="3" id="KW-1185">Reference proteome</keyword>
<name>A0A4R0Q2Z3_9SPHI</name>